<reference evidence="2 3" key="1">
    <citation type="journal article" date="2014" name="Genome Biol.">
        <title>Transcriptome and methylome profiling reveals relics of genome dominance in the mesopolyploid Brassica oleracea.</title>
        <authorList>
            <person name="Parkin I.A."/>
            <person name="Koh C."/>
            <person name="Tang H."/>
            <person name="Robinson S.J."/>
            <person name="Kagale S."/>
            <person name="Clarke W.E."/>
            <person name="Town C.D."/>
            <person name="Nixon J."/>
            <person name="Krishnakumar V."/>
            <person name="Bidwell S.L."/>
            <person name="Denoeud F."/>
            <person name="Belcram H."/>
            <person name="Links M.G."/>
            <person name="Just J."/>
            <person name="Clarke C."/>
            <person name="Bender T."/>
            <person name="Huebert T."/>
            <person name="Mason A.S."/>
            <person name="Pires J.C."/>
            <person name="Barker G."/>
            <person name="Moore J."/>
            <person name="Walley P.G."/>
            <person name="Manoli S."/>
            <person name="Batley J."/>
            <person name="Edwards D."/>
            <person name="Nelson M.N."/>
            <person name="Wang X."/>
            <person name="Paterson A.H."/>
            <person name="King G."/>
            <person name="Bancroft I."/>
            <person name="Chalhoub B."/>
            <person name="Sharpe A.G."/>
        </authorList>
    </citation>
    <scope>NUCLEOTIDE SEQUENCE</scope>
    <source>
        <strain evidence="2 3">cv. TO1000</strain>
    </source>
</reference>
<dbReference type="GO" id="GO:0006260">
    <property type="term" value="P:DNA replication"/>
    <property type="evidence" value="ECO:0007669"/>
    <property type="project" value="TreeGrafter"/>
</dbReference>
<organism evidence="2 3">
    <name type="scientific">Brassica oleracea var. oleracea</name>
    <dbReference type="NCBI Taxonomy" id="109376"/>
    <lineage>
        <taxon>Eukaryota</taxon>
        <taxon>Viridiplantae</taxon>
        <taxon>Streptophyta</taxon>
        <taxon>Embryophyta</taxon>
        <taxon>Tracheophyta</taxon>
        <taxon>Spermatophyta</taxon>
        <taxon>Magnoliopsida</taxon>
        <taxon>eudicotyledons</taxon>
        <taxon>Gunneridae</taxon>
        <taxon>Pentapetalae</taxon>
        <taxon>rosids</taxon>
        <taxon>malvids</taxon>
        <taxon>Brassicales</taxon>
        <taxon>Brassicaceae</taxon>
        <taxon>Brassiceae</taxon>
        <taxon>Brassica</taxon>
    </lineage>
</organism>
<dbReference type="InterPro" id="IPR027417">
    <property type="entry name" value="P-loop_NTPase"/>
</dbReference>
<dbReference type="EnsemblPlants" id="Bo1g150110.1">
    <property type="protein sequence ID" value="Bo1g150110.1"/>
    <property type="gene ID" value="Bo1g150110"/>
</dbReference>
<keyword evidence="3" id="KW-1185">Reference proteome</keyword>
<dbReference type="InterPro" id="IPR049163">
    <property type="entry name" value="Pif1-like_2B_dom"/>
</dbReference>
<dbReference type="GO" id="GO:0005657">
    <property type="term" value="C:replication fork"/>
    <property type="evidence" value="ECO:0007669"/>
    <property type="project" value="TreeGrafter"/>
</dbReference>
<dbReference type="Gramene" id="Bo1g150110.1">
    <property type="protein sequence ID" value="Bo1g150110.1"/>
    <property type="gene ID" value="Bo1g150110"/>
</dbReference>
<evidence type="ECO:0000313" key="3">
    <source>
        <dbReference type="Proteomes" id="UP000032141"/>
    </source>
</evidence>
<reference evidence="2" key="2">
    <citation type="submission" date="2015-03" db="UniProtKB">
        <authorList>
            <consortium name="EnsemblPlants"/>
        </authorList>
    </citation>
    <scope>IDENTIFICATION</scope>
</reference>
<dbReference type="eggNOG" id="KOG0987">
    <property type="taxonomic scope" value="Eukaryota"/>
</dbReference>
<sequence>MLDKLNGEEKIYNSADSIDPSDTTSVNNEALSSDFLNTIKVSGLPNHSLRLKVGCPLMVLRNIAPTDGLMNGTRLQITHLMNFMVRARIISGERVGKIVDIPRLLITRLPFKMRRRQLPLDVAFAITINKSQGQSLSQVCVGGRVVVGSERLF</sequence>
<dbReference type="Proteomes" id="UP000032141">
    <property type="component" value="Chromosome C1"/>
</dbReference>
<name>A0A0D3AFD2_BRAOL</name>
<dbReference type="SUPFAM" id="SSF52540">
    <property type="entry name" value="P-loop containing nucleoside triphosphate hydrolases"/>
    <property type="match status" value="1"/>
</dbReference>
<protein>
    <submittedName>
        <fullName evidence="2">ATP-dependent DNA helicase</fullName>
    </submittedName>
</protein>
<dbReference type="AlphaFoldDB" id="A0A0D3AFD2"/>
<dbReference type="STRING" id="109376.A0A0D3AFD2"/>
<evidence type="ECO:0000259" key="1">
    <source>
        <dbReference type="Pfam" id="PF21530"/>
    </source>
</evidence>
<dbReference type="HOGENOM" id="CLU_001324_4_0_1"/>
<accession>A0A0D3AFD2</accession>
<dbReference type="PANTHER" id="PTHR23274">
    <property type="entry name" value="DNA HELICASE-RELATED"/>
    <property type="match status" value="1"/>
</dbReference>
<dbReference type="PANTHER" id="PTHR23274:SF48">
    <property type="entry name" value="ATP-DEPENDENT DNA HELICASE"/>
    <property type="match status" value="1"/>
</dbReference>
<feature type="domain" description="DNA helicase Pif1-like 2B" evidence="1">
    <location>
        <begin position="34"/>
        <end position="80"/>
    </location>
</feature>
<dbReference type="Pfam" id="PF21530">
    <property type="entry name" value="Pif1_2B_dom"/>
    <property type="match status" value="1"/>
</dbReference>
<proteinExistence type="predicted"/>
<evidence type="ECO:0000313" key="2">
    <source>
        <dbReference type="EnsemblPlants" id="Bo1g150110.1"/>
    </source>
</evidence>